<protein>
    <recommendedName>
        <fullName evidence="5">Ketoreductase domain-containing protein</fullName>
    </recommendedName>
</protein>
<feature type="domain" description="Ketoreductase" evidence="5">
    <location>
        <begin position="11"/>
        <end position="204"/>
    </location>
</feature>
<evidence type="ECO:0000259" key="5">
    <source>
        <dbReference type="SMART" id="SM00822"/>
    </source>
</evidence>
<evidence type="ECO:0000256" key="1">
    <source>
        <dbReference type="ARBA" id="ARBA00006484"/>
    </source>
</evidence>
<dbReference type="GO" id="GO:0006633">
    <property type="term" value="P:fatty acid biosynthetic process"/>
    <property type="evidence" value="ECO:0007669"/>
    <property type="project" value="TreeGrafter"/>
</dbReference>
<evidence type="ECO:0000256" key="3">
    <source>
        <dbReference type="ARBA" id="ARBA00023002"/>
    </source>
</evidence>
<evidence type="ECO:0000313" key="7">
    <source>
        <dbReference type="Proteomes" id="UP001321749"/>
    </source>
</evidence>
<dbReference type="GO" id="GO:0016616">
    <property type="term" value="F:oxidoreductase activity, acting on the CH-OH group of donors, NAD or NADP as acceptor"/>
    <property type="evidence" value="ECO:0007669"/>
    <property type="project" value="TreeGrafter"/>
</dbReference>
<keyword evidence="3" id="KW-0560">Oxidoreductase</keyword>
<gene>
    <name evidence="6" type="ORF">QBC42DRAFT_265864</name>
</gene>
<dbReference type="PANTHER" id="PTHR42760">
    <property type="entry name" value="SHORT-CHAIN DEHYDROGENASES/REDUCTASES FAMILY MEMBER"/>
    <property type="match status" value="1"/>
</dbReference>
<dbReference type="PROSITE" id="PS00061">
    <property type="entry name" value="ADH_SHORT"/>
    <property type="match status" value="1"/>
</dbReference>
<dbReference type="AlphaFoldDB" id="A0AAV9HR69"/>
<dbReference type="Proteomes" id="UP001321749">
    <property type="component" value="Unassembled WGS sequence"/>
</dbReference>
<dbReference type="PRINTS" id="PR00081">
    <property type="entry name" value="GDHRDH"/>
</dbReference>
<dbReference type="Gene3D" id="3.40.50.720">
    <property type="entry name" value="NAD(P)-binding Rossmann-like Domain"/>
    <property type="match status" value="1"/>
</dbReference>
<reference evidence="6" key="2">
    <citation type="submission" date="2023-06" db="EMBL/GenBank/DDBJ databases">
        <authorList>
            <consortium name="Lawrence Berkeley National Laboratory"/>
            <person name="Mondo S.J."/>
            <person name="Hensen N."/>
            <person name="Bonometti L."/>
            <person name="Westerberg I."/>
            <person name="Brannstrom I.O."/>
            <person name="Guillou S."/>
            <person name="Cros-Aarteil S."/>
            <person name="Calhoun S."/>
            <person name="Haridas S."/>
            <person name="Kuo A."/>
            <person name="Pangilinan J."/>
            <person name="Riley R."/>
            <person name="Labutti K."/>
            <person name="Andreopoulos B."/>
            <person name="Lipzen A."/>
            <person name="Chen C."/>
            <person name="Yanf M."/>
            <person name="Daum C."/>
            <person name="Ng V."/>
            <person name="Clum A."/>
            <person name="Steindorff A."/>
            <person name="Ohm R."/>
            <person name="Martin F."/>
            <person name="Silar P."/>
            <person name="Natvig D."/>
            <person name="Lalanne C."/>
            <person name="Gautier V."/>
            <person name="Ament-Velasquez S.L."/>
            <person name="Kruys A."/>
            <person name="Hutchinson M.I."/>
            <person name="Powell A.J."/>
            <person name="Barry K."/>
            <person name="Miller A.N."/>
            <person name="Grigoriev I.V."/>
            <person name="Debuchy R."/>
            <person name="Gladieux P."/>
            <person name="Thoren M.H."/>
            <person name="Johannesson H."/>
        </authorList>
    </citation>
    <scope>NUCLEOTIDE SEQUENCE</scope>
    <source>
        <strain evidence="6">PSN324</strain>
    </source>
</reference>
<comment type="caution">
    <text evidence="6">The sequence shown here is derived from an EMBL/GenBank/DDBJ whole genome shotgun (WGS) entry which is preliminary data.</text>
</comment>
<proteinExistence type="inferred from homology"/>
<dbReference type="InterPro" id="IPR057326">
    <property type="entry name" value="KR_dom"/>
</dbReference>
<dbReference type="InterPro" id="IPR020904">
    <property type="entry name" value="Sc_DH/Rdtase_CS"/>
</dbReference>
<organism evidence="6 7">
    <name type="scientific">Cladorrhinum samala</name>
    <dbReference type="NCBI Taxonomy" id="585594"/>
    <lineage>
        <taxon>Eukaryota</taxon>
        <taxon>Fungi</taxon>
        <taxon>Dikarya</taxon>
        <taxon>Ascomycota</taxon>
        <taxon>Pezizomycotina</taxon>
        <taxon>Sordariomycetes</taxon>
        <taxon>Sordariomycetidae</taxon>
        <taxon>Sordariales</taxon>
        <taxon>Podosporaceae</taxon>
        <taxon>Cladorrhinum</taxon>
    </lineage>
</organism>
<evidence type="ECO:0000256" key="2">
    <source>
        <dbReference type="ARBA" id="ARBA00022857"/>
    </source>
</evidence>
<dbReference type="SUPFAM" id="SSF51735">
    <property type="entry name" value="NAD(P)-binding Rossmann-fold domains"/>
    <property type="match status" value="1"/>
</dbReference>
<evidence type="ECO:0000313" key="6">
    <source>
        <dbReference type="EMBL" id="KAK4463397.1"/>
    </source>
</evidence>
<sequence>MSFPHQPLKGKVAIVTGSSRGIGAAIAENLGSKGASLILNCTSSSSLAQAQQLAEKLGTAYRLRAAAVQADIGTPEGVKEIISLAQAKFSDADGKLQIDIIINNAGIADNAPLPEITINQFESTYRVNVLGPLLLVQAAQPYLPKDRSGRIVNISSVSSSCGFVGQSVYGGSKAAIEAMTRTWSRELAENCTVNAVNPGPVEGPMYASNSPAFLENIEGWIKHTPLMKEREGLDGPHDEVMPAGTRGATTREIAGIVGMLCGEEAAWCTGQVVCANGGMVMLH</sequence>
<name>A0AAV9HR69_9PEZI</name>
<comment type="similarity">
    <text evidence="1 4">Belongs to the short-chain dehydrogenases/reductases (SDR) family.</text>
</comment>
<dbReference type="PANTHER" id="PTHR42760:SF111">
    <property type="entry name" value="3-OXOACYL-(ACYL-CARRIER-PROTEIN) REDUCTASE (AFU_ORTHOLOGUE AFUA_1G10100)"/>
    <property type="match status" value="1"/>
</dbReference>
<dbReference type="EMBL" id="MU864960">
    <property type="protein sequence ID" value="KAK4463397.1"/>
    <property type="molecule type" value="Genomic_DNA"/>
</dbReference>
<dbReference type="SMART" id="SM00822">
    <property type="entry name" value="PKS_KR"/>
    <property type="match status" value="1"/>
</dbReference>
<reference evidence="6" key="1">
    <citation type="journal article" date="2023" name="Mol. Phylogenet. Evol.">
        <title>Genome-scale phylogeny and comparative genomics of the fungal order Sordariales.</title>
        <authorList>
            <person name="Hensen N."/>
            <person name="Bonometti L."/>
            <person name="Westerberg I."/>
            <person name="Brannstrom I.O."/>
            <person name="Guillou S."/>
            <person name="Cros-Aarteil S."/>
            <person name="Calhoun S."/>
            <person name="Haridas S."/>
            <person name="Kuo A."/>
            <person name="Mondo S."/>
            <person name="Pangilinan J."/>
            <person name="Riley R."/>
            <person name="LaButti K."/>
            <person name="Andreopoulos B."/>
            <person name="Lipzen A."/>
            <person name="Chen C."/>
            <person name="Yan M."/>
            <person name="Daum C."/>
            <person name="Ng V."/>
            <person name="Clum A."/>
            <person name="Steindorff A."/>
            <person name="Ohm R.A."/>
            <person name="Martin F."/>
            <person name="Silar P."/>
            <person name="Natvig D.O."/>
            <person name="Lalanne C."/>
            <person name="Gautier V."/>
            <person name="Ament-Velasquez S.L."/>
            <person name="Kruys A."/>
            <person name="Hutchinson M.I."/>
            <person name="Powell A.J."/>
            <person name="Barry K."/>
            <person name="Miller A.N."/>
            <person name="Grigoriev I.V."/>
            <person name="Debuchy R."/>
            <person name="Gladieux P."/>
            <person name="Hiltunen Thoren M."/>
            <person name="Johannesson H."/>
        </authorList>
    </citation>
    <scope>NUCLEOTIDE SEQUENCE</scope>
    <source>
        <strain evidence="6">PSN324</strain>
    </source>
</reference>
<dbReference type="CDD" id="cd05233">
    <property type="entry name" value="SDR_c"/>
    <property type="match status" value="1"/>
</dbReference>
<dbReference type="FunFam" id="3.40.50.720:FF:000374">
    <property type="entry name" value="3-oxoacyl-(Acyl-carrier-protein) reductase"/>
    <property type="match status" value="1"/>
</dbReference>
<keyword evidence="2" id="KW-0521">NADP</keyword>
<dbReference type="GO" id="GO:0048038">
    <property type="term" value="F:quinone binding"/>
    <property type="evidence" value="ECO:0007669"/>
    <property type="project" value="TreeGrafter"/>
</dbReference>
<accession>A0AAV9HR69</accession>
<dbReference type="InterPro" id="IPR002347">
    <property type="entry name" value="SDR_fam"/>
</dbReference>
<dbReference type="InterPro" id="IPR036291">
    <property type="entry name" value="NAD(P)-bd_dom_sf"/>
</dbReference>
<keyword evidence="7" id="KW-1185">Reference proteome</keyword>
<dbReference type="PRINTS" id="PR00080">
    <property type="entry name" value="SDRFAMILY"/>
</dbReference>
<evidence type="ECO:0000256" key="4">
    <source>
        <dbReference type="RuleBase" id="RU000363"/>
    </source>
</evidence>
<dbReference type="Pfam" id="PF00106">
    <property type="entry name" value="adh_short"/>
    <property type="match status" value="1"/>
</dbReference>